<name>A0ABM7MS56_9BURK</name>
<dbReference type="Pfam" id="PF02113">
    <property type="entry name" value="Peptidase_S13"/>
    <property type="match status" value="1"/>
</dbReference>
<feature type="signal peptide" evidence="3">
    <location>
        <begin position="1"/>
        <end position="36"/>
    </location>
</feature>
<comment type="similarity">
    <text evidence="1">Belongs to the peptidase S13 family.</text>
</comment>
<keyword evidence="5" id="KW-1185">Reference proteome</keyword>
<keyword evidence="4" id="KW-0121">Carboxypeptidase</keyword>
<evidence type="ECO:0000256" key="2">
    <source>
        <dbReference type="ARBA" id="ARBA00022801"/>
    </source>
</evidence>
<evidence type="ECO:0000313" key="4">
    <source>
        <dbReference type="EMBL" id="BCO28972.1"/>
    </source>
</evidence>
<evidence type="ECO:0000256" key="3">
    <source>
        <dbReference type="SAM" id="SignalP"/>
    </source>
</evidence>
<keyword evidence="3" id="KW-0732">Signal</keyword>
<dbReference type="EMBL" id="AP024238">
    <property type="protein sequence ID" value="BCO28972.1"/>
    <property type="molecule type" value="Genomic_DNA"/>
</dbReference>
<dbReference type="Gene3D" id="3.40.710.10">
    <property type="entry name" value="DD-peptidase/beta-lactamase superfamily"/>
    <property type="match status" value="1"/>
</dbReference>
<dbReference type="InterPro" id="IPR012338">
    <property type="entry name" value="Beta-lactam/transpept-like"/>
</dbReference>
<gene>
    <name evidence="4" type="ORF">MIZ03_3882</name>
</gene>
<dbReference type="PANTHER" id="PTHR30023">
    <property type="entry name" value="D-ALANYL-D-ALANINE CARBOXYPEPTIDASE"/>
    <property type="match status" value="1"/>
</dbReference>
<evidence type="ECO:0000256" key="1">
    <source>
        <dbReference type="ARBA" id="ARBA00006096"/>
    </source>
</evidence>
<evidence type="ECO:0000313" key="5">
    <source>
        <dbReference type="Proteomes" id="UP000824366"/>
    </source>
</evidence>
<feature type="chain" id="PRO_5045395239" evidence="3">
    <location>
        <begin position="37"/>
        <end position="507"/>
    </location>
</feature>
<dbReference type="SUPFAM" id="SSF56601">
    <property type="entry name" value="beta-lactamase/transpeptidase-like"/>
    <property type="match status" value="1"/>
</dbReference>
<protein>
    <submittedName>
        <fullName evidence="4">D-alanyl-D-alanine carboxypeptidase DacB</fullName>
    </submittedName>
</protein>
<dbReference type="InterPro" id="IPR000667">
    <property type="entry name" value="Peptidase_S13"/>
</dbReference>
<dbReference type="Gene3D" id="3.50.80.20">
    <property type="entry name" value="D-Ala-D-Ala carboxypeptidase C, peptidase S13"/>
    <property type="match status" value="1"/>
</dbReference>
<reference evidence="4 5" key="1">
    <citation type="journal article" date="2021" name="Microbiol. Spectr.">
        <title>A Single Bacterium Capable of Oxidation and Reduction of Iron at Circumneutral pH.</title>
        <authorList>
            <person name="Kato S."/>
            <person name="Ohkuma M."/>
        </authorList>
    </citation>
    <scope>NUCLEOTIDE SEQUENCE [LARGE SCALE GENOMIC DNA]</scope>
    <source>
        <strain evidence="4 5">MIZ03</strain>
    </source>
</reference>
<proteinExistence type="inferred from homology"/>
<dbReference type="GO" id="GO:0004180">
    <property type="term" value="F:carboxypeptidase activity"/>
    <property type="evidence" value="ECO:0007669"/>
    <property type="project" value="UniProtKB-KW"/>
</dbReference>
<keyword evidence="2" id="KW-0378">Hydrolase</keyword>
<dbReference type="PANTHER" id="PTHR30023:SF0">
    <property type="entry name" value="PENICILLIN-SENSITIVE CARBOXYPEPTIDASE A"/>
    <property type="match status" value="1"/>
</dbReference>
<keyword evidence="4" id="KW-0645">Protease</keyword>
<organism evidence="4 5">
    <name type="scientific">Rhodoferax lithotrophicus</name>
    <dbReference type="NCBI Taxonomy" id="2798804"/>
    <lineage>
        <taxon>Bacteria</taxon>
        <taxon>Pseudomonadati</taxon>
        <taxon>Pseudomonadota</taxon>
        <taxon>Betaproteobacteria</taxon>
        <taxon>Burkholderiales</taxon>
        <taxon>Comamonadaceae</taxon>
        <taxon>Rhodoferax</taxon>
    </lineage>
</organism>
<accession>A0ABM7MS56</accession>
<sequence length="507" mass="54355">MPEASRHLKYHFTMIQLPKPMLLMLCGLLSALWAQAQAQAQAQPLPFAVETALTQARVPLEAVSIWVAQADRQVPPRLSHRADVPMNPASVTKLVTIYAALDLLGPAFVWHTPVWLDGPVKAGVLQGNLVIQGQGDPKLVVERLWLLLRRVQGMGVQRIAGNIVLDRHTFAVPPTDPGEFDGEPLRPANTSADALLLNFKTMVITFTPDANGLIARVQVDPPLAGVVLPTQVPLSTSAVCGDYRAALKANFSDPQRIQLAGSFPASCGEKVWSVAYPDPVSYNARAIDGLWRSMGGQLDGRVIDGVAPPSAASFELISPTLLEVVRDINKFSNNVMAQQLFLTLGRPAPITSPTSLGNDTRPAPGTLAATPESARAAVRQWWQHRIHATDLPFIDNGSGLSRSTRISATQLGQLLQTAYASPQMPELMSSLPLVGVDGTLKRSHAATGSAHLKTGSLRDVTALAGYVHATSGKRYVLVAIVNHPNAAAVKPALDALIDWAVMDNPDK</sequence>
<dbReference type="Proteomes" id="UP000824366">
    <property type="component" value="Chromosome"/>
</dbReference>
<dbReference type="NCBIfam" id="TIGR00666">
    <property type="entry name" value="PBP4"/>
    <property type="match status" value="1"/>
</dbReference>
<dbReference type="PRINTS" id="PR00922">
    <property type="entry name" value="DADACBPTASE3"/>
</dbReference>